<name>A0A1X4XZZ4_9BACT</name>
<gene>
    <name evidence="1" type="ORF">DESAMIL20_214</name>
</gene>
<accession>A0A1X4XZZ4</accession>
<dbReference type="Gene3D" id="3.30.420.130">
    <property type="entry name" value="Dinitrogenase iron-molybdenum cofactor biosynthesis domain"/>
    <property type="match status" value="1"/>
</dbReference>
<dbReference type="AlphaFoldDB" id="A0A1X4XZZ4"/>
<proteinExistence type="predicted"/>
<dbReference type="RefSeq" id="WP_086033028.1">
    <property type="nucleotide sequence ID" value="NZ_MDSU01000001.1"/>
</dbReference>
<dbReference type="Proteomes" id="UP000194141">
    <property type="component" value="Unassembled WGS sequence"/>
</dbReference>
<reference evidence="1 2" key="1">
    <citation type="journal article" date="2017" name="Front. Microbiol.">
        <title>Genome Sequence of Desulfurella amilsii Strain TR1 and Comparative Genomics of Desulfurellaceae Family.</title>
        <authorList>
            <person name="Florentino A.P."/>
            <person name="Stams A.J."/>
            <person name="Sanchez-Andrea I."/>
        </authorList>
    </citation>
    <scope>NUCLEOTIDE SEQUENCE [LARGE SCALE GENOMIC DNA]</scope>
    <source>
        <strain evidence="1 2">TR1</strain>
    </source>
</reference>
<comment type="caution">
    <text evidence="1">The sequence shown here is derived from an EMBL/GenBank/DDBJ whole genome shotgun (WGS) entry which is preliminary data.</text>
</comment>
<dbReference type="EMBL" id="MDSU01000001">
    <property type="protein sequence ID" value="OSS43106.1"/>
    <property type="molecule type" value="Genomic_DNA"/>
</dbReference>
<organism evidence="1 2">
    <name type="scientific">Desulfurella amilsii</name>
    <dbReference type="NCBI Taxonomy" id="1562698"/>
    <lineage>
        <taxon>Bacteria</taxon>
        <taxon>Pseudomonadati</taxon>
        <taxon>Campylobacterota</taxon>
        <taxon>Desulfurellia</taxon>
        <taxon>Desulfurellales</taxon>
        <taxon>Desulfurellaceae</taxon>
        <taxon>Desulfurella</taxon>
    </lineage>
</organism>
<dbReference type="OrthoDB" id="5344024at2"/>
<protein>
    <submittedName>
        <fullName evidence="1">Uncharacterized protein</fullName>
    </submittedName>
</protein>
<dbReference type="STRING" id="1562698.DESAMIL20_214"/>
<dbReference type="InterPro" id="IPR036105">
    <property type="entry name" value="DiNase_FeMo-co_biosyn_sf"/>
</dbReference>
<keyword evidence="2" id="KW-1185">Reference proteome</keyword>
<evidence type="ECO:0000313" key="1">
    <source>
        <dbReference type="EMBL" id="OSS43106.1"/>
    </source>
</evidence>
<evidence type="ECO:0000313" key="2">
    <source>
        <dbReference type="Proteomes" id="UP000194141"/>
    </source>
</evidence>
<sequence length="115" mass="13193">MKIAIPVKDESLEIFPKTGKTPYFAIFNDSTFSHLIKNLVGNHEHEDEESTSIDHVEFHRKQVETLGDIDAALVVLIGKHIKKAFEEKDIQVIEFPQSNFKNAKELLQVYLNSKK</sequence>
<dbReference type="SUPFAM" id="SSF53146">
    <property type="entry name" value="Nitrogenase accessory factor-like"/>
    <property type="match status" value="1"/>
</dbReference>